<accession>A0AAD8E722</accession>
<proteinExistence type="predicted"/>
<protein>
    <submittedName>
        <fullName evidence="1">Uncharacterized protein</fullName>
    </submittedName>
</protein>
<name>A0AAD8E722_DIPPU</name>
<dbReference type="EMBL" id="JASPKZ010008774">
    <property type="protein sequence ID" value="KAJ9579012.1"/>
    <property type="molecule type" value="Genomic_DNA"/>
</dbReference>
<keyword evidence="2" id="KW-1185">Reference proteome</keyword>
<evidence type="ECO:0000313" key="2">
    <source>
        <dbReference type="Proteomes" id="UP001233999"/>
    </source>
</evidence>
<reference evidence="1" key="1">
    <citation type="journal article" date="2023" name="IScience">
        <title>Live-bearing cockroach genome reveals convergent evolutionary mechanisms linked to viviparity in insects and beyond.</title>
        <authorList>
            <person name="Fouks B."/>
            <person name="Harrison M.C."/>
            <person name="Mikhailova A.A."/>
            <person name="Marchal E."/>
            <person name="English S."/>
            <person name="Carruthers M."/>
            <person name="Jennings E.C."/>
            <person name="Chiamaka E.L."/>
            <person name="Frigard R.A."/>
            <person name="Pippel M."/>
            <person name="Attardo G.M."/>
            <person name="Benoit J.B."/>
            <person name="Bornberg-Bauer E."/>
            <person name="Tobe S.S."/>
        </authorList>
    </citation>
    <scope>NUCLEOTIDE SEQUENCE</scope>
    <source>
        <strain evidence="1">Stay&amp;Tobe</strain>
    </source>
</reference>
<sequence length="187" mass="21321">VFQSYADKTINPAPTVYSWVILDRRVLIKRMNTKKSKIRMKTSTIGLAKRTSFNKGGSRTIGLTRQQAGYLLQGNLNKLELLKTISETTLKNDHCLSSLLIDCRGPSYEVAILMHWCIRDDCILSRRGKSAVVSLSSRVCRFLSVNVLTVIGPYLCILLDDISSTSYFKHTRHRKLCTYNLTLFSYY</sequence>
<organism evidence="1 2">
    <name type="scientific">Diploptera punctata</name>
    <name type="common">Pacific beetle cockroach</name>
    <dbReference type="NCBI Taxonomy" id="6984"/>
    <lineage>
        <taxon>Eukaryota</taxon>
        <taxon>Metazoa</taxon>
        <taxon>Ecdysozoa</taxon>
        <taxon>Arthropoda</taxon>
        <taxon>Hexapoda</taxon>
        <taxon>Insecta</taxon>
        <taxon>Pterygota</taxon>
        <taxon>Neoptera</taxon>
        <taxon>Polyneoptera</taxon>
        <taxon>Dictyoptera</taxon>
        <taxon>Blattodea</taxon>
        <taxon>Blaberoidea</taxon>
        <taxon>Blaberidae</taxon>
        <taxon>Diplopterinae</taxon>
        <taxon>Diploptera</taxon>
    </lineage>
</organism>
<gene>
    <name evidence="1" type="ORF">L9F63_024880</name>
</gene>
<dbReference type="AlphaFoldDB" id="A0AAD8E722"/>
<comment type="caution">
    <text evidence="1">The sequence shown here is derived from an EMBL/GenBank/DDBJ whole genome shotgun (WGS) entry which is preliminary data.</text>
</comment>
<feature type="non-terminal residue" evidence="1">
    <location>
        <position position="1"/>
    </location>
</feature>
<evidence type="ECO:0000313" key="1">
    <source>
        <dbReference type="EMBL" id="KAJ9579012.1"/>
    </source>
</evidence>
<reference evidence="1" key="2">
    <citation type="submission" date="2023-05" db="EMBL/GenBank/DDBJ databases">
        <authorList>
            <person name="Fouks B."/>
        </authorList>
    </citation>
    <scope>NUCLEOTIDE SEQUENCE</scope>
    <source>
        <strain evidence="1">Stay&amp;Tobe</strain>
        <tissue evidence="1">Testes</tissue>
    </source>
</reference>
<feature type="non-terminal residue" evidence="1">
    <location>
        <position position="187"/>
    </location>
</feature>
<dbReference type="Proteomes" id="UP001233999">
    <property type="component" value="Unassembled WGS sequence"/>
</dbReference>